<accession>A0ABQ7NI09</accession>
<evidence type="ECO:0000256" key="1">
    <source>
        <dbReference type="SAM" id="Phobius"/>
    </source>
</evidence>
<dbReference type="Proteomes" id="UP000823674">
    <property type="component" value="Chromosome A02"/>
</dbReference>
<keyword evidence="1" id="KW-1133">Transmembrane helix</keyword>
<protein>
    <submittedName>
        <fullName evidence="2">Uncharacterized protein</fullName>
    </submittedName>
</protein>
<sequence length="59" mass="6666">MSSYQANVPSKKWVSSDLYWAILIIDFYETIITVAGVTNASHSATSHNVINRFFPGWMV</sequence>
<comment type="caution">
    <text evidence="2">The sequence shown here is derived from an EMBL/GenBank/DDBJ whole genome shotgun (WGS) entry which is preliminary data.</text>
</comment>
<keyword evidence="3" id="KW-1185">Reference proteome</keyword>
<proteinExistence type="predicted"/>
<reference evidence="2 3" key="1">
    <citation type="submission" date="2021-03" db="EMBL/GenBank/DDBJ databases">
        <authorList>
            <person name="King G.J."/>
            <person name="Bancroft I."/>
            <person name="Baten A."/>
            <person name="Bloomfield J."/>
            <person name="Borpatragohain P."/>
            <person name="He Z."/>
            <person name="Irish N."/>
            <person name="Irwin J."/>
            <person name="Liu K."/>
            <person name="Mauleon R.P."/>
            <person name="Moore J."/>
            <person name="Morris R."/>
            <person name="Ostergaard L."/>
            <person name="Wang B."/>
            <person name="Wells R."/>
        </authorList>
    </citation>
    <scope>NUCLEOTIDE SEQUENCE [LARGE SCALE GENOMIC DNA]</scope>
    <source>
        <strain evidence="2">R-o-18</strain>
        <tissue evidence="2">Leaf</tissue>
    </source>
</reference>
<evidence type="ECO:0000313" key="2">
    <source>
        <dbReference type="EMBL" id="KAG5410521.1"/>
    </source>
</evidence>
<keyword evidence="1" id="KW-0812">Transmembrane</keyword>
<keyword evidence="1" id="KW-0472">Membrane</keyword>
<feature type="transmembrane region" description="Helical" evidence="1">
    <location>
        <begin position="18"/>
        <end position="37"/>
    </location>
</feature>
<organism evidence="2 3">
    <name type="scientific">Brassica rapa subsp. trilocularis</name>
    <dbReference type="NCBI Taxonomy" id="1813537"/>
    <lineage>
        <taxon>Eukaryota</taxon>
        <taxon>Viridiplantae</taxon>
        <taxon>Streptophyta</taxon>
        <taxon>Embryophyta</taxon>
        <taxon>Tracheophyta</taxon>
        <taxon>Spermatophyta</taxon>
        <taxon>Magnoliopsida</taxon>
        <taxon>eudicotyledons</taxon>
        <taxon>Gunneridae</taxon>
        <taxon>Pentapetalae</taxon>
        <taxon>rosids</taxon>
        <taxon>malvids</taxon>
        <taxon>Brassicales</taxon>
        <taxon>Brassicaceae</taxon>
        <taxon>Brassiceae</taxon>
        <taxon>Brassica</taxon>
    </lineage>
</organism>
<name>A0ABQ7NI09_BRACM</name>
<gene>
    <name evidence="2" type="primary">A02g505990.1_BraROA</name>
    <name evidence="2" type="ORF">IGI04_006840</name>
</gene>
<dbReference type="EMBL" id="JADBGQ010000002">
    <property type="protein sequence ID" value="KAG5410521.1"/>
    <property type="molecule type" value="Genomic_DNA"/>
</dbReference>
<evidence type="ECO:0000313" key="3">
    <source>
        <dbReference type="Proteomes" id="UP000823674"/>
    </source>
</evidence>